<dbReference type="AlphaFoldDB" id="A0AAW5QWT2"/>
<gene>
    <name evidence="2" type="ORF">MUB46_11690</name>
</gene>
<proteinExistence type="predicted"/>
<organism evidence="2 3">
    <name type="scientific">Microbaculum marinisediminis</name>
    <dbReference type="NCBI Taxonomy" id="2931392"/>
    <lineage>
        <taxon>Bacteria</taxon>
        <taxon>Pseudomonadati</taxon>
        <taxon>Pseudomonadota</taxon>
        <taxon>Alphaproteobacteria</taxon>
        <taxon>Hyphomicrobiales</taxon>
        <taxon>Tepidamorphaceae</taxon>
        <taxon>Microbaculum</taxon>
    </lineage>
</organism>
<dbReference type="Gene3D" id="3.50.40.10">
    <property type="entry name" value="Phenylalanyl-trna Synthetase, Chain B, domain 3"/>
    <property type="match status" value="1"/>
</dbReference>
<dbReference type="GO" id="GO:0003723">
    <property type="term" value="F:RNA binding"/>
    <property type="evidence" value="ECO:0007669"/>
    <property type="project" value="InterPro"/>
</dbReference>
<sequence>MRLDISDIAADFPDFRVAAVVATDLVIPASRPSALDALIGEREAAVRARWAGHALSEIPGVAAWRKAYRAFGIKKTSYRSAVERLVKNALADRPLPPINPFVDCYNVVSLTHVFPLGADDLDKVAGDIAFRYSREGDSFLDMGAGDAGGAAGETNDPPKPGEVVYADAGKVLCRRWNWRQDQRSLVSPATSRAVVTVQANGWGDPDAAVADLTDLLGRFCSAKTAVTVASAADPAVELAMP</sequence>
<comment type="caution">
    <text evidence="2">The sequence shown here is derived from an EMBL/GenBank/DDBJ whole genome shotgun (WGS) entry which is preliminary data.</text>
</comment>
<dbReference type="SMART" id="SM00873">
    <property type="entry name" value="B3_4"/>
    <property type="match status" value="1"/>
</dbReference>
<dbReference type="Proteomes" id="UP001320898">
    <property type="component" value="Unassembled WGS sequence"/>
</dbReference>
<evidence type="ECO:0000313" key="2">
    <source>
        <dbReference type="EMBL" id="MCT8972521.1"/>
    </source>
</evidence>
<dbReference type="RefSeq" id="WP_261616104.1">
    <property type="nucleotide sequence ID" value="NZ_JALIDZ010000005.1"/>
</dbReference>
<dbReference type="EMBL" id="JALIDZ010000005">
    <property type="protein sequence ID" value="MCT8972521.1"/>
    <property type="molecule type" value="Genomic_DNA"/>
</dbReference>
<evidence type="ECO:0000259" key="1">
    <source>
        <dbReference type="SMART" id="SM00873"/>
    </source>
</evidence>
<dbReference type="InterPro" id="IPR005146">
    <property type="entry name" value="B3/B4_tRNA-bd"/>
</dbReference>
<dbReference type="SUPFAM" id="SSF56037">
    <property type="entry name" value="PheT/TilS domain"/>
    <property type="match status" value="1"/>
</dbReference>
<keyword evidence="3" id="KW-1185">Reference proteome</keyword>
<dbReference type="InterPro" id="IPR020825">
    <property type="entry name" value="Phe-tRNA_synthase-like_B3/B4"/>
</dbReference>
<dbReference type="PANTHER" id="PTHR39209">
    <property type="match status" value="1"/>
</dbReference>
<evidence type="ECO:0000313" key="3">
    <source>
        <dbReference type="Proteomes" id="UP001320898"/>
    </source>
</evidence>
<dbReference type="PANTHER" id="PTHR39209:SF2">
    <property type="entry name" value="CYTOPLASMIC PROTEIN"/>
    <property type="match status" value="1"/>
</dbReference>
<accession>A0AAW5QWT2</accession>
<protein>
    <recommendedName>
        <fullName evidence="1">B3/B4 tRNA-binding domain-containing protein</fullName>
    </recommendedName>
</protein>
<name>A0AAW5QWT2_9HYPH</name>
<dbReference type="GO" id="GO:0004826">
    <property type="term" value="F:phenylalanine-tRNA ligase activity"/>
    <property type="evidence" value="ECO:0007669"/>
    <property type="project" value="InterPro"/>
</dbReference>
<dbReference type="Pfam" id="PF03483">
    <property type="entry name" value="B3_4"/>
    <property type="match status" value="1"/>
</dbReference>
<feature type="domain" description="B3/B4 tRNA-binding" evidence="1">
    <location>
        <begin position="62"/>
        <end position="221"/>
    </location>
</feature>
<reference evidence="2 3" key="1">
    <citation type="submission" date="2022-04" db="EMBL/GenBank/DDBJ databases">
        <authorList>
            <person name="Ye Y.-Q."/>
            <person name="Du Z.-J."/>
        </authorList>
    </citation>
    <scope>NUCLEOTIDE SEQUENCE [LARGE SCALE GENOMIC DNA]</scope>
    <source>
        <strain evidence="2 3">A6E488</strain>
    </source>
</reference>